<evidence type="ECO:0000256" key="8">
    <source>
        <dbReference type="ARBA" id="ARBA00022884"/>
    </source>
</evidence>
<name>A0A1H6F6X1_9GAMM</name>
<dbReference type="EC" id="3.6.1.-" evidence="10"/>
<dbReference type="NCBIfam" id="TIGR00157">
    <property type="entry name" value="ribosome small subunit-dependent GTPase A"/>
    <property type="match status" value="1"/>
</dbReference>
<feature type="binding site" evidence="10">
    <location>
        <position position="282"/>
    </location>
    <ligand>
        <name>Zn(2+)</name>
        <dbReference type="ChEBI" id="CHEBI:29105"/>
    </ligand>
</feature>
<dbReference type="CDD" id="cd01854">
    <property type="entry name" value="YjeQ_EngC"/>
    <property type="match status" value="1"/>
</dbReference>
<evidence type="ECO:0000259" key="13">
    <source>
        <dbReference type="PROSITE" id="PS51721"/>
    </source>
</evidence>
<feature type="domain" description="EngC GTPase" evidence="12">
    <location>
        <begin position="110"/>
        <end position="257"/>
    </location>
</feature>
<keyword evidence="7 10" id="KW-0862">Zinc</keyword>
<dbReference type="GO" id="GO:0003924">
    <property type="term" value="F:GTPase activity"/>
    <property type="evidence" value="ECO:0007669"/>
    <property type="project" value="UniProtKB-UniRule"/>
</dbReference>
<evidence type="ECO:0000256" key="1">
    <source>
        <dbReference type="ARBA" id="ARBA00022490"/>
    </source>
</evidence>
<dbReference type="HAMAP" id="MF_01820">
    <property type="entry name" value="GTPase_RsgA"/>
    <property type="match status" value="1"/>
</dbReference>
<feature type="binding site" evidence="10">
    <location>
        <begin position="149"/>
        <end position="152"/>
    </location>
    <ligand>
        <name>GTP</name>
        <dbReference type="ChEBI" id="CHEBI:37565"/>
    </ligand>
</feature>
<dbReference type="GO" id="GO:0005525">
    <property type="term" value="F:GTP binding"/>
    <property type="evidence" value="ECO:0007669"/>
    <property type="project" value="UniProtKB-UniRule"/>
</dbReference>
<evidence type="ECO:0000256" key="2">
    <source>
        <dbReference type="ARBA" id="ARBA00022517"/>
    </source>
</evidence>
<dbReference type="Pfam" id="PF03193">
    <property type="entry name" value="RsgA_GTPase"/>
    <property type="match status" value="1"/>
</dbReference>
<dbReference type="EMBL" id="FMSV02000123">
    <property type="protein sequence ID" value="SEH04826.1"/>
    <property type="molecule type" value="Genomic_DNA"/>
</dbReference>
<dbReference type="OrthoDB" id="9809485at2"/>
<evidence type="ECO:0000256" key="6">
    <source>
        <dbReference type="ARBA" id="ARBA00022801"/>
    </source>
</evidence>
<sequence length="356" mass="40214">MQIHNLFDLGWTHYFQSQLDLASLESQLPFRVVSVQRNLIDCVGLDRDYQQKHLHLSTYYWRDKPPEEHPTIGDWILLKLDFQPLHILERKSLIKRRSAGRESSIQLIAANIDTLFIVTSCNAEFSINRIERYLSIAAESSIHCVVVLTKVDLCADTTPYLEAVSHSHPELPVELVNATDASTLSILKNWIKPGQTVALLGSSGVGKSTLINGLKGSQEQTTAAIRENDSKGRHTTTSRSLHDLPGGGLLLDTPGMRELQIVDSEEGIKATFADIDILAKKCRFKNCQHTTEPGCAIIEEIKAGRLEQRRLDNYHTLLSEQTRNNESLAERRSNDRALGRFYKNTLKTVRKFKSRE</sequence>
<dbReference type="InterPro" id="IPR027417">
    <property type="entry name" value="P-loop_NTPase"/>
</dbReference>
<keyword evidence="6 10" id="KW-0378">Hydrolase</keyword>
<keyword evidence="8 10" id="KW-0694">RNA-binding</keyword>
<dbReference type="GO" id="GO:0019843">
    <property type="term" value="F:rRNA binding"/>
    <property type="evidence" value="ECO:0007669"/>
    <property type="project" value="UniProtKB-KW"/>
</dbReference>
<dbReference type="PROSITE" id="PS50936">
    <property type="entry name" value="ENGC_GTPASE"/>
    <property type="match status" value="1"/>
</dbReference>
<dbReference type="Gene3D" id="1.10.40.50">
    <property type="entry name" value="Probable gtpase engc, domain 3"/>
    <property type="match status" value="1"/>
</dbReference>
<comment type="cofactor">
    <cofactor evidence="10">
        <name>Zn(2+)</name>
        <dbReference type="ChEBI" id="CHEBI:29105"/>
    </cofactor>
    <text evidence="10">Binds 1 zinc ion per subunit.</text>
</comment>
<feature type="binding site" evidence="10">
    <location>
        <position position="289"/>
    </location>
    <ligand>
        <name>Zn(2+)</name>
        <dbReference type="ChEBI" id="CHEBI:29105"/>
    </ligand>
</feature>
<evidence type="ECO:0000313" key="15">
    <source>
        <dbReference type="Proteomes" id="UP000236724"/>
    </source>
</evidence>
<keyword evidence="4 10" id="KW-0699">rRNA-binding</keyword>
<dbReference type="Proteomes" id="UP000236724">
    <property type="component" value="Unassembled WGS sequence"/>
</dbReference>
<dbReference type="Gene3D" id="3.40.50.300">
    <property type="entry name" value="P-loop containing nucleotide triphosphate hydrolases"/>
    <property type="match status" value="1"/>
</dbReference>
<dbReference type="InterPro" id="IPR030378">
    <property type="entry name" value="G_CP_dom"/>
</dbReference>
<evidence type="ECO:0000256" key="4">
    <source>
        <dbReference type="ARBA" id="ARBA00022730"/>
    </source>
</evidence>
<evidence type="ECO:0000256" key="9">
    <source>
        <dbReference type="ARBA" id="ARBA00023134"/>
    </source>
</evidence>
<dbReference type="AlphaFoldDB" id="A0A1H6F6X1"/>
<evidence type="ECO:0000256" key="3">
    <source>
        <dbReference type="ARBA" id="ARBA00022723"/>
    </source>
</evidence>
<reference evidence="14 15" key="1">
    <citation type="submission" date="2016-10" db="EMBL/GenBank/DDBJ databases">
        <authorList>
            <person name="de Groot N.N."/>
        </authorList>
    </citation>
    <scope>NUCLEOTIDE SEQUENCE [LARGE SCALE GENOMIC DNA]</scope>
    <source>
        <strain evidence="14">MBHS1</strain>
    </source>
</reference>
<dbReference type="InterPro" id="IPR010914">
    <property type="entry name" value="RsgA_GTPase_dom"/>
</dbReference>
<dbReference type="RefSeq" id="WP_103918849.1">
    <property type="nucleotide sequence ID" value="NZ_FMSV02000123.1"/>
</dbReference>
<evidence type="ECO:0000256" key="10">
    <source>
        <dbReference type="HAMAP-Rule" id="MF_01820"/>
    </source>
</evidence>
<gene>
    <name evidence="14" type="primary">rsgA_1</name>
    <name evidence="10" type="synonym">rsgA</name>
    <name evidence="14" type="ORF">MBHS_00678</name>
</gene>
<comment type="subcellular location">
    <subcellularLocation>
        <location evidence="10">Cytoplasm</location>
    </subcellularLocation>
</comment>
<organism evidence="14 15">
    <name type="scientific">Candidatus Venteria ishoeyi</name>
    <dbReference type="NCBI Taxonomy" id="1899563"/>
    <lineage>
        <taxon>Bacteria</taxon>
        <taxon>Pseudomonadati</taxon>
        <taxon>Pseudomonadota</taxon>
        <taxon>Gammaproteobacteria</taxon>
        <taxon>Thiotrichales</taxon>
        <taxon>Thiotrichaceae</taxon>
        <taxon>Venteria</taxon>
    </lineage>
</organism>
<feature type="domain" description="CP-type G" evidence="13">
    <location>
        <begin position="101"/>
        <end position="259"/>
    </location>
</feature>
<dbReference type="InterPro" id="IPR004881">
    <property type="entry name" value="Ribosome_biogen_GTPase_RsgA"/>
</dbReference>
<dbReference type="GO" id="GO:0042274">
    <property type="term" value="P:ribosomal small subunit biogenesis"/>
    <property type="evidence" value="ECO:0007669"/>
    <property type="project" value="UniProtKB-UniRule"/>
</dbReference>
<evidence type="ECO:0000256" key="7">
    <source>
        <dbReference type="ARBA" id="ARBA00022833"/>
    </source>
</evidence>
<keyword evidence="9 10" id="KW-0342">GTP-binding</keyword>
<feature type="binding site" evidence="10">
    <location>
        <begin position="201"/>
        <end position="209"/>
    </location>
    <ligand>
        <name>GTP</name>
        <dbReference type="ChEBI" id="CHEBI:37565"/>
    </ligand>
</feature>
<evidence type="ECO:0000313" key="14">
    <source>
        <dbReference type="EMBL" id="SEH04826.1"/>
    </source>
</evidence>
<keyword evidence="15" id="KW-1185">Reference proteome</keyword>
<keyword evidence="5 10" id="KW-0547">Nucleotide-binding</keyword>
<dbReference type="PANTHER" id="PTHR32120:SF10">
    <property type="entry name" value="SMALL RIBOSOMAL SUBUNIT BIOGENESIS GTPASE RSGA"/>
    <property type="match status" value="1"/>
</dbReference>
<dbReference type="GO" id="GO:0046872">
    <property type="term" value="F:metal ion binding"/>
    <property type="evidence" value="ECO:0007669"/>
    <property type="project" value="UniProtKB-KW"/>
</dbReference>
<evidence type="ECO:0000259" key="12">
    <source>
        <dbReference type="PROSITE" id="PS50936"/>
    </source>
</evidence>
<keyword evidence="1 10" id="KW-0963">Cytoplasm</keyword>
<proteinExistence type="inferred from homology"/>
<keyword evidence="3 10" id="KW-0479">Metal-binding</keyword>
<dbReference type="SUPFAM" id="SSF52540">
    <property type="entry name" value="P-loop containing nucleoside triphosphate hydrolases"/>
    <property type="match status" value="1"/>
</dbReference>
<evidence type="ECO:0000256" key="5">
    <source>
        <dbReference type="ARBA" id="ARBA00022741"/>
    </source>
</evidence>
<dbReference type="PANTHER" id="PTHR32120">
    <property type="entry name" value="SMALL RIBOSOMAL SUBUNIT BIOGENESIS GTPASE RSGA"/>
    <property type="match status" value="1"/>
</dbReference>
<dbReference type="PROSITE" id="PS51721">
    <property type="entry name" value="G_CP"/>
    <property type="match status" value="1"/>
</dbReference>
<keyword evidence="2 10" id="KW-0690">Ribosome biogenesis</keyword>
<comment type="subunit">
    <text evidence="10">Monomer. Associates with 30S ribosomal subunit, binds 16S rRNA.</text>
</comment>
<feature type="binding site" evidence="10">
    <location>
        <position position="287"/>
    </location>
    <ligand>
        <name>Zn(2+)</name>
        <dbReference type="ChEBI" id="CHEBI:29105"/>
    </ligand>
</feature>
<feature type="binding site" evidence="10">
    <location>
        <position position="295"/>
    </location>
    <ligand>
        <name>Zn(2+)</name>
        <dbReference type="ChEBI" id="CHEBI:29105"/>
    </ligand>
</feature>
<comment type="function">
    <text evidence="10">One of several proteins that assist in the late maturation steps of the functional core of the 30S ribosomal subunit. Helps release RbfA from mature subunits. May play a role in the assembly of ribosomal proteins into the subunit. Circularly permuted GTPase that catalyzes slow GTP hydrolysis, GTPase activity is stimulated by the 30S ribosomal subunit.</text>
</comment>
<dbReference type="GO" id="GO:0005737">
    <property type="term" value="C:cytoplasm"/>
    <property type="evidence" value="ECO:0007669"/>
    <property type="project" value="UniProtKB-SubCell"/>
</dbReference>
<accession>A0A1H6F6X1</accession>
<feature type="region of interest" description="Disordered" evidence="11">
    <location>
        <begin position="227"/>
        <end position="247"/>
    </location>
</feature>
<comment type="similarity">
    <text evidence="10">Belongs to the TRAFAC class YlqF/YawG GTPase family. RsgA subfamily.</text>
</comment>
<evidence type="ECO:0000256" key="11">
    <source>
        <dbReference type="SAM" id="MobiDB-lite"/>
    </source>
</evidence>
<protein>
    <recommendedName>
        <fullName evidence="10">Small ribosomal subunit biogenesis GTPase RsgA</fullName>
        <ecNumber evidence="10">3.6.1.-</ecNumber>
    </recommendedName>
</protein>